<protein>
    <submittedName>
        <fullName evidence="10">Pycsar system effector family protein</fullName>
    </submittedName>
</protein>
<evidence type="ECO:0000256" key="7">
    <source>
        <dbReference type="ARBA" id="ARBA00023136"/>
    </source>
</evidence>
<dbReference type="InterPro" id="IPR043760">
    <property type="entry name" value="PycTM_dom"/>
</dbReference>
<feature type="transmembrane region" description="Helical" evidence="8">
    <location>
        <begin position="154"/>
        <end position="174"/>
    </location>
</feature>
<dbReference type="Proteomes" id="UP001549799">
    <property type="component" value="Unassembled WGS sequence"/>
</dbReference>
<proteinExistence type="predicted"/>
<evidence type="ECO:0000256" key="2">
    <source>
        <dbReference type="ARBA" id="ARBA00022475"/>
    </source>
</evidence>
<evidence type="ECO:0000256" key="6">
    <source>
        <dbReference type="ARBA" id="ARBA00023118"/>
    </source>
</evidence>
<comment type="subcellular location">
    <subcellularLocation>
        <location evidence="1">Cell membrane</location>
    </subcellularLocation>
</comment>
<evidence type="ECO:0000256" key="1">
    <source>
        <dbReference type="ARBA" id="ARBA00004236"/>
    </source>
</evidence>
<evidence type="ECO:0000259" key="9">
    <source>
        <dbReference type="Pfam" id="PF18967"/>
    </source>
</evidence>
<feature type="transmembrane region" description="Helical" evidence="8">
    <location>
        <begin position="56"/>
        <end position="78"/>
    </location>
</feature>
<keyword evidence="7 8" id="KW-0472">Membrane</keyword>
<evidence type="ECO:0000256" key="8">
    <source>
        <dbReference type="SAM" id="Phobius"/>
    </source>
</evidence>
<accession>A0ABV2SUX8</accession>
<name>A0ABV2SUX8_9FLAO</name>
<comment type="caution">
    <text evidence="10">The sequence shown here is derived from an EMBL/GenBank/DDBJ whole genome shotgun (WGS) entry which is preliminary data.</text>
</comment>
<keyword evidence="2" id="KW-1003">Cell membrane</keyword>
<evidence type="ECO:0000313" key="10">
    <source>
        <dbReference type="EMBL" id="MET6990951.1"/>
    </source>
</evidence>
<dbReference type="Pfam" id="PF18967">
    <property type="entry name" value="PycTM"/>
    <property type="match status" value="1"/>
</dbReference>
<gene>
    <name evidence="10" type="ORF">ABXZ36_09865</name>
</gene>
<evidence type="ECO:0000313" key="11">
    <source>
        <dbReference type="Proteomes" id="UP001549799"/>
    </source>
</evidence>
<keyword evidence="5 8" id="KW-1133">Transmembrane helix</keyword>
<dbReference type="EMBL" id="JBEXAE010000004">
    <property type="protein sequence ID" value="MET6990951.1"/>
    <property type="molecule type" value="Genomic_DNA"/>
</dbReference>
<reference evidence="10 11" key="1">
    <citation type="submission" date="2024-07" db="EMBL/GenBank/DDBJ databases">
        <title>The genome sequence of type strain Sediminicola arcticus GDMCC 1.2805.</title>
        <authorList>
            <person name="Liu Y."/>
        </authorList>
    </citation>
    <scope>NUCLEOTIDE SEQUENCE [LARGE SCALE GENOMIC DNA]</scope>
    <source>
        <strain evidence="10 11">GDMCC 1.2805</strain>
    </source>
</reference>
<evidence type="ECO:0000256" key="4">
    <source>
        <dbReference type="ARBA" id="ARBA00022741"/>
    </source>
</evidence>
<sequence length="175" mass="20329">MKKLSPEDKINVYWQGISYINGLNRSSEIKAGLIISFYGLLLGVVFKIATEMETNFHLNILLSATFMIFLFFVSRSIYFSFKCFMPQIETKFNSNMFFFHDVVTKYGSIQEYSKELMDLMDNEEELYDHLGAQIFVNSLIASKKFTDVNKSVKNLVYSFIPLLISMIILLVQIFL</sequence>
<organism evidence="10 11">
    <name type="scientific">Sediminicola arcticus</name>
    <dbReference type="NCBI Taxonomy" id="1574308"/>
    <lineage>
        <taxon>Bacteria</taxon>
        <taxon>Pseudomonadati</taxon>
        <taxon>Bacteroidota</taxon>
        <taxon>Flavobacteriia</taxon>
        <taxon>Flavobacteriales</taxon>
        <taxon>Flavobacteriaceae</taxon>
        <taxon>Sediminicola</taxon>
    </lineage>
</organism>
<keyword evidence="6" id="KW-0051">Antiviral defense</keyword>
<dbReference type="RefSeq" id="WP_354615350.1">
    <property type="nucleotide sequence ID" value="NZ_JBEXAE010000004.1"/>
</dbReference>
<feature type="domain" description="Pycsar effector protein" evidence="9">
    <location>
        <begin position="13"/>
        <end position="170"/>
    </location>
</feature>
<keyword evidence="3 8" id="KW-0812">Transmembrane</keyword>
<evidence type="ECO:0000256" key="3">
    <source>
        <dbReference type="ARBA" id="ARBA00022692"/>
    </source>
</evidence>
<keyword evidence="11" id="KW-1185">Reference proteome</keyword>
<keyword evidence="4" id="KW-0547">Nucleotide-binding</keyword>
<feature type="transmembrane region" description="Helical" evidence="8">
    <location>
        <begin position="31"/>
        <end position="50"/>
    </location>
</feature>
<evidence type="ECO:0000256" key="5">
    <source>
        <dbReference type="ARBA" id="ARBA00022989"/>
    </source>
</evidence>